<comment type="caution">
    <text evidence="17">The sequence shown here is derived from an EMBL/GenBank/DDBJ whole genome shotgun (WGS) entry which is preliminary data.</text>
</comment>
<feature type="disulfide bond" evidence="13">
    <location>
        <begin position="100"/>
        <end position="131"/>
    </location>
</feature>
<evidence type="ECO:0000313" key="18">
    <source>
        <dbReference type="Proteomes" id="UP000175691"/>
    </source>
</evidence>
<comment type="similarity">
    <text evidence="2 10">Belongs to the aromatic amine dehydrogenase light chain family.</text>
</comment>
<keyword evidence="9" id="KW-1015">Disulfide bond</keyword>
<dbReference type="SUPFAM" id="SSF57561">
    <property type="entry name" value="Methylamine dehydrogenase, L chain"/>
    <property type="match status" value="1"/>
</dbReference>
<dbReference type="GO" id="GO:0042597">
    <property type="term" value="C:periplasmic space"/>
    <property type="evidence" value="ECO:0007669"/>
    <property type="project" value="UniProtKB-SubCell"/>
</dbReference>
<dbReference type="GO" id="GO:0009308">
    <property type="term" value="P:amine metabolic process"/>
    <property type="evidence" value="ECO:0007669"/>
    <property type="project" value="UniProtKB-UniRule"/>
</dbReference>
<dbReference type="Pfam" id="PF02975">
    <property type="entry name" value="Me-amine-dh_L"/>
    <property type="match status" value="1"/>
</dbReference>
<feature type="domain" description="Methylamine/Aralkylamine dehydrogenase light chain C-terminal" evidence="16">
    <location>
        <begin position="72"/>
        <end position="180"/>
    </location>
</feature>
<keyword evidence="8 10" id="KW-0560">Oxidoreductase</keyword>
<feature type="disulfide bond" evidence="13">
    <location>
        <begin position="92"/>
        <end position="140"/>
    </location>
</feature>
<dbReference type="PIRSF" id="PIRSF000192">
    <property type="entry name" value="Amine_dh_beta"/>
    <property type="match status" value="1"/>
</dbReference>
<accession>A0A1E7ZAB7</accession>
<organism evidence="17 18">
    <name type="scientific">Alteromonas confluentis</name>
    <dbReference type="NCBI Taxonomy" id="1656094"/>
    <lineage>
        <taxon>Bacteria</taxon>
        <taxon>Pseudomonadati</taxon>
        <taxon>Pseudomonadota</taxon>
        <taxon>Gammaproteobacteria</taxon>
        <taxon>Alteromonadales</taxon>
        <taxon>Alteromonadaceae</taxon>
        <taxon>Alteromonas/Salinimonas group</taxon>
        <taxon>Alteromonas</taxon>
    </lineage>
</organism>
<evidence type="ECO:0000256" key="8">
    <source>
        <dbReference type="ARBA" id="ARBA00023002"/>
    </source>
</evidence>
<evidence type="ECO:0000256" key="5">
    <source>
        <dbReference type="ARBA" id="ARBA00022729"/>
    </source>
</evidence>
<feature type="modified residue" description="Tryptophylquinone" evidence="15">
    <location>
        <position position="111"/>
    </location>
</feature>
<dbReference type="InterPro" id="IPR036560">
    <property type="entry name" value="MADH/AADH_L_sf"/>
</dbReference>
<evidence type="ECO:0000256" key="15">
    <source>
        <dbReference type="PIRSR" id="PIRSR000192-6"/>
    </source>
</evidence>
<feature type="cross-link" description="Tryptophan tryptophylquinone (Trp-Trp)" evidence="14">
    <location>
        <begin position="111"/>
        <end position="162"/>
    </location>
</feature>
<dbReference type="STRING" id="1656094.BFC18_14435"/>
<dbReference type="InterPro" id="IPR013504">
    <property type="entry name" value="MADH/AADH_Ltc_C_dom"/>
</dbReference>
<evidence type="ECO:0000256" key="6">
    <source>
        <dbReference type="ARBA" id="ARBA00022764"/>
    </source>
</evidence>
<evidence type="ECO:0000256" key="9">
    <source>
        <dbReference type="ARBA" id="ARBA00023157"/>
    </source>
</evidence>
<dbReference type="EMBL" id="MDHN01000029">
    <property type="protein sequence ID" value="OFC70364.1"/>
    <property type="molecule type" value="Genomic_DNA"/>
</dbReference>
<feature type="disulfide bond" evidence="13">
    <location>
        <begin position="93"/>
        <end position="137"/>
    </location>
</feature>
<dbReference type="OrthoDB" id="7628766at2"/>
<evidence type="ECO:0000256" key="3">
    <source>
        <dbReference type="ARBA" id="ARBA00022448"/>
    </source>
</evidence>
<evidence type="ECO:0000256" key="13">
    <source>
        <dbReference type="PIRSR" id="PIRSR000192-4"/>
    </source>
</evidence>
<evidence type="ECO:0000256" key="1">
    <source>
        <dbReference type="ARBA" id="ARBA00004418"/>
    </source>
</evidence>
<feature type="site" description="Transition state stabilizer" evidence="12">
    <location>
        <position position="174"/>
    </location>
</feature>
<comment type="subcellular location">
    <subcellularLocation>
        <location evidence="1 10">Periplasm</location>
    </subcellularLocation>
</comment>
<evidence type="ECO:0000256" key="14">
    <source>
        <dbReference type="PIRSR" id="PIRSR000192-5"/>
    </source>
</evidence>
<dbReference type="AlphaFoldDB" id="A0A1E7ZAB7"/>
<sequence length="182" mass="19838">MIEILSKLKDKLDSVAERSVRRQATNSGRRSFLAKAGQAMVGMAVVPMLPYDRFGEAAAAEFEQKGDSAFSADDQQCDYWRYCALSGTLCTCCGGSVTDCPPGSDISKVSWIGTCENPDDEKSYLISYNDCCGKMSCNGCRCSNHERERPGYRLGLHNGINWCMANNKNAYHCTVAAIVGTA</sequence>
<evidence type="ECO:0000259" key="16">
    <source>
        <dbReference type="Pfam" id="PF02975"/>
    </source>
</evidence>
<name>A0A1E7ZAB7_9ALTE</name>
<evidence type="ECO:0000256" key="12">
    <source>
        <dbReference type="PIRSR" id="PIRSR000192-3"/>
    </source>
</evidence>
<protein>
    <submittedName>
        <fullName evidence="17">Amine dehydrogenase</fullName>
    </submittedName>
</protein>
<feature type="disulfide bond" evidence="13">
    <location>
        <begin position="132"/>
        <end position="163"/>
    </location>
</feature>
<evidence type="ECO:0000256" key="7">
    <source>
        <dbReference type="ARBA" id="ARBA00022982"/>
    </source>
</evidence>
<keyword evidence="6 10" id="KW-0574">Periplasm</keyword>
<comment type="subunit">
    <text evidence="10">Heterotetramer of two light and two heavy chains.</text>
</comment>
<evidence type="ECO:0000256" key="11">
    <source>
        <dbReference type="PIRSR" id="PIRSR000192-1"/>
    </source>
</evidence>
<dbReference type="InterPro" id="IPR016008">
    <property type="entry name" value="Amine_DH_Ltc"/>
</dbReference>
<reference evidence="17 18" key="1">
    <citation type="submission" date="2016-08" db="EMBL/GenBank/DDBJ databases">
        <authorList>
            <person name="Seilhamer J.J."/>
        </authorList>
    </citation>
    <scope>NUCLEOTIDE SEQUENCE [LARGE SCALE GENOMIC DNA]</scope>
    <source>
        <strain evidence="17 18">KCTC 42603</strain>
    </source>
</reference>
<feature type="active site" description="Proton acceptor" evidence="11">
    <location>
        <position position="130"/>
    </location>
</feature>
<keyword evidence="7 10" id="KW-0249">Electron transport</keyword>
<proteinExistence type="inferred from homology"/>
<dbReference type="Proteomes" id="UP000175691">
    <property type="component" value="Unassembled WGS sequence"/>
</dbReference>
<feature type="active site" description="Tryptophylquinone 6'-substrate hemiaminal intermediate" evidence="11">
    <location>
        <position position="111"/>
    </location>
</feature>
<feature type="disulfide bond" evidence="13">
    <location>
        <begin position="77"/>
        <end position="142"/>
    </location>
</feature>
<keyword evidence="18" id="KW-1185">Reference proteome</keyword>
<dbReference type="RefSeq" id="WP_070126007.1">
    <property type="nucleotide sequence ID" value="NZ_MDHN01000029.1"/>
</dbReference>
<keyword evidence="3 10" id="KW-0813">Transport</keyword>
<feature type="disulfide bond" evidence="13">
    <location>
        <begin position="90"/>
        <end position="173"/>
    </location>
</feature>
<feature type="disulfide bond" evidence="13">
    <location>
        <begin position="83"/>
        <end position="115"/>
    </location>
</feature>
<keyword evidence="5" id="KW-0732">Signal</keyword>
<dbReference type="Gene3D" id="2.60.30.10">
    <property type="entry name" value="Methylamine/Aralkylamine dehydrogenase light chain"/>
    <property type="match status" value="1"/>
</dbReference>
<keyword evidence="4" id="KW-0824">TTQ</keyword>
<evidence type="ECO:0000256" key="10">
    <source>
        <dbReference type="PIRNR" id="PIRNR000192"/>
    </source>
</evidence>
<gene>
    <name evidence="17" type="ORF">BFC18_14435</name>
</gene>
<evidence type="ECO:0000313" key="17">
    <source>
        <dbReference type="EMBL" id="OFC70364.1"/>
    </source>
</evidence>
<evidence type="ECO:0000256" key="2">
    <source>
        <dbReference type="ARBA" id="ARBA00010711"/>
    </source>
</evidence>
<evidence type="ECO:0000256" key="4">
    <source>
        <dbReference type="ARBA" id="ARBA00022709"/>
    </source>
</evidence>
<dbReference type="GO" id="GO:0030058">
    <property type="term" value="F:aliphatic amine dehydrogenase activity"/>
    <property type="evidence" value="ECO:0007669"/>
    <property type="project" value="UniProtKB-UniRule"/>
</dbReference>